<dbReference type="Proteomes" id="UP001420932">
    <property type="component" value="Unassembled WGS sequence"/>
</dbReference>
<gene>
    <name evidence="2" type="ORF">Syun_004263</name>
</gene>
<dbReference type="EMBL" id="JBBNAF010000002">
    <property type="protein sequence ID" value="KAK9163361.1"/>
    <property type="molecule type" value="Genomic_DNA"/>
</dbReference>
<evidence type="ECO:0000256" key="1">
    <source>
        <dbReference type="SAM" id="MobiDB-lite"/>
    </source>
</evidence>
<dbReference type="AlphaFoldDB" id="A0AAP0Q4S0"/>
<keyword evidence="3" id="KW-1185">Reference proteome</keyword>
<feature type="compositionally biased region" description="Basic and acidic residues" evidence="1">
    <location>
        <begin position="67"/>
        <end position="76"/>
    </location>
</feature>
<feature type="region of interest" description="Disordered" evidence="1">
    <location>
        <begin position="48"/>
        <end position="76"/>
    </location>
</feature>
<evidence type="ECO:0000313" key="3">
    <source>
        <dbReference type="Proteomes" id="UP001420932"/>
    </source>
</evidence>
<evidence type="ECO:0000313" key="2">
    <source>
        <dbReference type="EMBL" id="KAK9163361.1"/>
    </source>
</evidence>
<protein>
    <submittedName>
        <fullName evidence="2">Uncharacterized protein</fullName>
    </submittedName>
</protein>
<sequence>MPSCDPLVVRRIVVHLCCRVRVLGVEIFSNLERMARTKNTVMGEEIEAQESKGARGARKSQIASQKNMEEFGSDERANEVGDLHNEAFAASGSNVVGKELAIRTSQVNLVE</sequence>
<comment type="caution">
    <text evidence="2">The sequence shown here is derived from an EMBL/GenBank/DDBJ whole genome shotgun (WGS) entry which is preliminary data.</text>
</comment>
<organism evidence="2 3">
    <name type="scientific">Stephania yunnanensis</name>
    <dbReference type="NCBI Taxonomy" id="152371"/>
    <lineage>
        <taxon>Eukaryota</taxon>
        <taxon>Viridiplantae</taxon>
        <taxon>Streptophyta</taxon>
        <taxon>Embryophyta</taxon>
        <taxon>Tracheophyta</taxon>
        <taxon>Spermatophyta</taxon>
        <taxon>Magnoliopsida</taxon>
        <taxon>Ranunculales</taxon>
        <taxon>Menispermaceae</taxon>
        <taxon>Menispermoideae</taxon>
        <taxon>Cissampelideae</taxon>
        <taxon>Stephania</taxon>
    </lineage>
</organism>
<accession>A0AAP0Q4S0</accession>
<reference evidence="2 3" key="1">
    <citation type="submission" date="2024-01" db="EMBL/GenBank/DDBJ databases">
        <title>Genome assemblies of Stephania.</title>
        <authorList>
            <person name="Yang L."/>
        </authorList>
    </citation>
    <scope>NUCLEOTIDE SEQUENCE [LARGE SCALE GENOMIC DNA]</scope>
    <source>
        <strain evidence="2">YNDBR</strain>
        <tissue evidence="2">Leaf</tissue>
    </source>
</reference>
<proteinExistence type="predicted"/>
<name>A0AAP0Q4S0_9MAGN</name>